<sequence>MTDTWPVTVRPTASGISSMAYDAKRDVFLASSYDGAVYEVPTP</sequence>
<reference evidence="2" key="1">
    <citation type="journal article" date="2019" name="Int. J. Syst. Evol. Microbiol.">
        <title>The Global Catalogue of Microorganisms (GCM) 10K type strain sequencing project: providing services to taxonomists for standard genome sequencing and annotation.</title>
        <authorList>
            <consortium name="The Broad Institute Genomics Platform"/>
            <consortium name="The Broad Institute Genome Sequencing Center for Infectious Disease"/>
            <person name="Wu L."/>
            <person name="Ma J."/>
        </authorList>
    </citation>
    <scope>NUCLEOTIDE SEQUENCE [LARGE SCALE GENOMIC DNA]</scope>
    <source>
        <strain evidence="2">CGMCC 1.15399</strain>
    </source>
</reference>
<comment type="caution">
    <text evidence="1">The sequence shown here is derived from an EMBL/GenBank/DDBJ whole genome shotgun (WGS) entry which is preliminary data.</text>
</comment>
<evidence type="ECO:0000313" key="1">
    <source>
        <dbReference type="EMBL" id="MFD1545627.1"/>
    </source>
</evidence>
<name>A0ABW4GS91_9ACTN</name>
<evidence type="ECO:0000313" key="2">
    <source>
        <dbReference type="Proteomes" id="UP001597097"/>
    </source>
</evidence>
<evidence type="ECO:0008006" key="3">
    <source>
        <dbReference type="Google" id="ProtNLM"/>
    </source>
</evidence>
<accession>A0ABW4GS91</accession>
<protein>
    <recommendedName>
        <fullName evidence="3">SMP-30/gluconolactonase/LRE family protein</fullName>
    </recommendedName>
</protein>
<proteinExistence type="predicted"/>
<organism evidence="1 2">
    <name type="scientific">Nonomuraea guangzhouensis</name>
    <dbReference type="NCBI Taxonomy" id="1291555"/>
    <lineage>
        <taxon>Bacteria</taxon>
        <taxon>Bacillati</taxon>
        <taxon>Actinomycetota</taxon>
        <taxon>Actinomycetes</taxon>
        <taxon>Streptosporangiales</taxon>
        <taxon>Streptosporangiaceae</taxon>
        <taxon>Nonomuraea</taxon>
    </lineage>
</organism>
<dbReference type="RefSeq" id="WP_281428948.1">
    <property type="nucleotide sequence ID" value="NZ_JAHKRM010000020.1"/>
</dbReference>
<keyword evidence="2" id="KW-1185">Reference proteome</keyword>
<gene>
    <name evidence="1" type="ORF">ACFSJ0_51905</name>
</gene>
<dbReference type="Proteomes" id="UP001597097">
    <property type="component" value="Unassembled WGS sequence"/>
</dbReference>
<dbReference type="EMBL" id="JBHUCM010000048">
    <property type="protein sequence ID" value="MFD1545627.1"/>
    <property type="molecule type" value="Genomic_DNA"/>
</dbReference>